<dbReference type="Proteomes" id="UP000503336">
    <property type="component" value="Chromosome"/>
</dbReference>
<organism evidence="2 3">
    <name type="scientific">Pikeienuella piscinae</name>
    <dbReference type="NCBI Taxonomy" id="2748098"/>
    <lineage>
        <taxon>Bacteria</taxon>
        <taxon>Pseudomonadati</taxon>
        <taxon>Pseudomonadota</taxon>
        <taxon>Alphaproteobacteria</taxon>
        <taxon>Rhodobacterales</taxon>
        <taxon>Paracoccaceae</taxon>
        <taxon>Pikeienuella</taxon>
    </lineage>
</organism>
<sequence length="97" mass="10077">MLRITMLSAALLIGAGAASADTLAVFDNKGAADEVDTAALTGCRIIFDSAGVPFEICRMKKVELTPPASTRARPGHAEEEAAVKAEKADVIYVKAGE</sequence>
<keyword evidence="3" id="KW-1185">Reference proteome</keyword>
<dbReference type="KEGG" id="hdh:G5B40_11215"/>
<name>A0A7L5BW73_9RHOB</name>
<protein>
    <submittedName>
        <fullName evidence="2">Uncharacterized protein</fullName>
    </submittedName>
</protein>
<evidence type="ECO:0000313" key="2">
    <source>
        <dbReference type="EMBL" id="QIE55972.1"/>
    </source>
</evidence>
<accession>A0A7L5BW73</accession>
<feature type="signal peptide" evidence="1">
    <location>
        <begin position="1"/>
        <end position="20"/>
    </location>
</feature>
<evidence type="ECO:0000256" key="1">
    <source>
        <dbReference type="SAM" id="SignalP"/>
    </source>
</evidence>
<dbReference type="RefSeq" id="WP_165098572.1">
    <property type="nucleotide sequence ID" value="NZ_CP049056.1"/>
</dbReference>
<keyword evidence="1" id="KW-0732">Signal</keyword>
<feature type="chain" id="PRO_5029808969" evidence="1">
    <location>
        <begin position="21"/>
        <end position="97"/>
    </location>
</feature>
<proteinExistence type="predicted"/>
<reference evidence="2 3" key="1">
    <citation type="submission" date="2020-02" db="EMBL/GenBank/DDBJ databases">
        <title>complete genome sequence of Rhodobacteraceae bacterium.</title>
        <authorList>
            <person name="Park J."/>
            <person name="Kim Y.-S."/>
            <person name="Kim K.-H."/>
        </authorList>
    </citation>
    <scope>NUCLEOTIDE SEQUENCE [LARGE SCALE GENOMIC DNA]</scope>
    <source>
        <strain evidence="2 3">RR4-56</strain>
    </source>
</reference>
<gene>
    <name evidence="2" type="ORF">G5B40_11215</name>
</gene>
<dbReference type="EMBL" id="CP049056">
    <property type="protein sequence ID" value="QIE55972.1"/>
    <property type="molecule type" value="Genomic_DNA"/>
</dbReference>
<dbReference type="AlphaFoldDB" id="A0A7L5BW73"/>
<evidence type="ECO:0000313" key="3">
    <source>
        <dbReference type="Proteomes" id="UP000503336"/>
    </source>
</evidence>